<dbReference type="KEGG" id="bgm:CAL15_06550"/>
<comment type="pathway">
    <text evidence="1 6">Carbohydrate biosynthesis; dTDP-L-rhamnose biosynthesis.</text>
</comment>
<organism evidence="8 9">
    <name type="scientific">Bordetella genomosp. 13</name>
    <dbReference type="NCBI Taxonomy" id="463040"/>
    <lineage>
        <taxon>Bacteria</taxon>
        <taxon>Pseudomonadati</taxon>
        <taxon>Pseudomonadota</taxon>
        <taxon>Betaproteobacteria</taxon>
        <taxon>Burkholderiales</taxon>
        <taxon>Alcaligenaceae</taxon>
        <taxon>Bordetella</taxon>
    </lineage>
</organism>
<evidence type="ECO:0000313" key="8">
    <source>
        <dbReference type="EMBL" id="ARP94072.1"/>
    </source>
</evidence>
<dbReference type="InterPro" id="IPR005913">
    <property type="entry name" value="dTDP_dehydrorham_reduct"/>
</dbReference>
<dbReference type="PANTHER" id="PTHR10491">
    <property type="entry name" value="DTDP-4-DEHYDRORHAMNOSE REDUCTASE"/>
    <property type="match status" value="1"/>
</dbReference>
<evidence type="ECO:0000256" key="2">
    <source>
        <dbReference type="ARBA" id="ARBA00010944"/>
    </source>
</evidence>
<keyword evidence="6" id="KW-0521">NADP</keyword>
<keyword evidence="6" id="KW-0560">Oxidoreductase</keyword>
<comment type="cofactor">
    <cofactor evidence="6">
        <name>Mg(2+)</name>
        <dbReference type="ChEBI" id="CHEBI:18420"/>
    </cofactor>
    <text evidence="6">Binds 1 Mg(2+) ion per monomer.</text>
</comment>
<dbReference type="AlphaFoldDB" id="A0A1W6ZA01"/>
<dbReference type="InterPro" id="IPR036291">
    <property type="entry name" value="NAD(P)-bd_dom_sf"/>
</dbReference>
<dbReference type="EC" id="1.1.1.133" evidence="3 6"/>
<dbReference type="GO" id="GO:0008831">
    <property type="term" value="F:dTDP-4-dehydrorhamnose reductase activity"/>
    <property type="evidence" value="ECO:0007669"/>
    <property type="project" value="UniProtKB-EC"/>
</dbReference>
<dbReference type="Pfam" id="PF04321">
    <property type="entry name" value="RmlD_sub_bind"/>
    <property type="match status" value="1"/>
</dbReference>
<sequence length="279" mass="30176">MELVVVTGAGGYLGDEVLRCVRASGKNAIGLSRQPRAGLELCDMLDYEQLARFMDEAKPSVVIHSAWETPKTSAGYGDKLSSARGLAMVDNLLAATDASVIYISSMAVYGDGEAHVPRSEDDAGRPQSSYGIAKWEGERKFACAHRSGFAVRLPGLFGGSRCGGLVRGAMEALGRGELPTLPPGPLLWAAMHVSDAAEQVARLCARSPGPGFAPVNVGYEGTFSVSYFVQILEELYAKPIPYDIVHPKFSFDLRRARELGLVPRRDFKQALEQLKQELE</sequence>
<dbReference type="STRING" id="463040.CAL15_06550"/>
<gene>
    <name evidence="8" type="ORF">CAL15_06550</name>
</gene>
<accession>A0A1W6ZA01</accession>
<feature type="domain" description="RmlD-like substrate binding" evidence="7">
    <location>
        <begin position="4"/>
        <end position="160"/>
    </location>
</feature>
<evidence type="ECO:0000256" key="6">
    <source>
        <dbReference type="RuleBase" id="RU364082"/>
    </source>
</evidence>
<comment type="function">
    <text evidence="6">Catalyzes the reduction of dTDP-6-deoxy-L-lyxo-4-hexulose to yield dTDP-L-rhamnose.</text>
</comment>
<dbReference type="GO" id="GO:0006556">
    <property type="term" value="P:S-adenosylmethionine biosynthetic process"/>
    <property type="evidence" value="ECO:0007669"/>
    <property type="project" value="TreeGrafter"/>
</dbReference>
<dbReference type="GO" id="GO:0048269">
    <property type="term" value="C:methionine adenosyltransferase complex"/>
    <property type="evidence" value="ECO:0007669"/>
    <property type="project" value="TreeGrafter"/>
</dbReference>
<dbReference type="PANTHER" id="PTHR10491:SF4">
    <property type="entry name" value="METHIONINE ADENOSYLTRANSFERASE 2 SUBUNIT BETA"/>
    <property type="match status" value="1"/>
</dbReference>
<evidence type="ECO:0000256" key="3">
    <source>
        <dbReference type="ARBA" id="ARBA00012929"/>
    </source>
</evidence>
<dbReference type="SUPFAM" id="SSF51735">
    <property type="entry name" value="NAD(P)-binding Rossmann-fold domains"/>
    <property type="match status" value="1"/>
</dbReference>
<evidence type="ECO:0000259" key="7">
    <source>
        <dbReference type="Pfam" id="PF04321"/>
    </source>
</evidence>
<reference evidence="8 9" key="1">
    <citation type="submission" date="2017-05" db="EMBL/GenBank/DDBJ databases">
        <title>Complete and WGS of Bordetella genogroups.</title>
        <authorList>
            <person name="Spilker T."/>
            <person name="LiPuma J."/>
        </authorList>
    </citation>
    <scope>NUCLEOTIDE SEQUENCE [LARGE SCALE GENOMIC DNA]</scope>
    <source>
        <strain evidence="8 9">AU7206</strain>
    </source>
</reference>
<keyword evidence="9" id="KW-1185">Reference proteome</keyword>
<dbReference type="Proteomes" id="UP000194161">
    <property type="component" value="Chromosome"/>
</dbReference>
<comment type="catalytic activity">
    <reaction evidence="5 6">
        <text>dTDP-beta-L-rhamnose + NADP(+) = dTDP-4-dehydro-beta-L-rhamnose + NADPH + H(+)</text>
        <dbReference type="Rhea" id="RHEA:21796"/>
        <dbReference type="ChEBI" id="CHEBI:15378"/>
        <dbReference type="ChEBI" id="CHEBI:57510"/>
        <dbReference type="ChEBI" id="CHEBI:57783"/>
        <dbReference type="ChEBI" id="CHEBI:58349"/>
        <dbReference type="ChEBI" id="CHEBI:62830"/>
        <dbReference type="EC" id="1.1.1.133"/>
    </reaction>
</comment>
<dbReference type="EMBL" id="CP021111">
    <property type="protein sequence ID" value="ARP94072.1"/>
    <property type="molecule type" value="Genomic_DNA"/>
</dbReference>
<dbReference type="InterPro" id="IPR029903">
    <property type="entry name" value="RmlD-like-bd"/>
</dbReference>
<dbReference type="GO" id="GO:0019305">
    <property type="term" value="P:dTDP-rhamnose biosynthetic process"/>
    <property type="evidence" value="ECO:0007669"/>
    <property type="project" value="UniProtKB-UniPathway"/>
</dbReference>
<name>A0A1W6ZA01_9BORD</name>
<dbReference type="OrthoDB" id="9801056at2"/>
<dbReference type="UniPathway" id="UPA00124"/>
<evidence type="ECO:0000256" key="4">
    <source>
        <dbReference type="ARBA" id="ARBA00017099"/>
    </source>
</evidence>
<protein>
    <recommendedName>
        <fullName evidence="4 6">dTDP-4-dehydrorhamnose reductase</fullName>
        <ecNumber evidence="3 6">1.1.1.133</ecNumber>
    </recommendedName>
</protein>
<dbReference type="GO" id="GO:0048270">
    <property type="term" value="F:methionine adenosyltransferase regulator activity"/>
    <property type="evidence" value="ECO:0007669"/>
    <property type="project" value="TreeGrafter"/>
</dbReference>
<proteinExistence type="inferred from homology"/>
<evidence type="ECO:0000256" key="1">
    <source>
        <dbReference type="ARBA" id="ARBA00004781"/>
    </source>
</evidence>
<comment type="similarity">
    <text evidence="2 6">Belongs to the dTDP-4-dehydrorhamnose reductase family.</text>
</comment>
<evidence type="ECO:0000256" key="5">
    <source>
        <dbReference type="ARBA" id="ARBA00048200"/>
    </source>
</evidence>
<dbReference type="RefSeq" id="WP_086077842.1">
    <property type="nucleotide sequence ID" value="NZ_CP021111.1"/>
</dbReference>
<dbReference type="Gene3D" id="3.40.50.720">
    <property type="entry name" value="NAD(P)-binding Rossmann-like Domain"/>
    <property type="match status" value="1"/>
</dbReference>
<evidence type="ECO:0000313" key="9">
    <source>
        <dbReference type="Proteomes" id="UP000194161"/>
    </source>
</evidence>